<dbReference type="PROSITE" id="PS01184">
    <property type="entry name" value="UBIE_2"/>
    <property type="match status" value="1"/>
</dbReference>
<comment type="pathway">
    <text evidence="4">Quinol/quinone metabolism; menaquinone biosynthesis; menaquinol from 1,4-dihydroxy-2-naphthoate: step 2/2.</text>
</comment>
<dbReference type="GO" id="GO:0032259">
    <property type="term" value="P:methylation"/>
    <property type="evidence" value="ECO:0007669"/>
    <property type="project" value="UniProtKB-KW"/>
</dbReference>
<dbReference type="GO" id="GO:0043770">
    <property type="term" value="F:demethylmenaquinone methyltransferase activity"/>
    <property type="evidence" value="ECO:0007669"/>
    <property type="project" value="UniProtKB-UniRule"/>
</dbReference>
<dbReference type="RefSeq" id="WP_281281838.1">
    <property type="nucleotide sequence ID" value="NZ_BAAAMD010000002.1"/>
</dbReference>
<evidence type="ECO:0000256" key="1">
    <source>
        <dbReference type="ARBA" id="ARBA00022603"/>
    </source>
</evidence>
<dbReference type="EC" id="2.1.1.163" evidence="4"/>
<comment type="catalytic activity">
    <reaction evidence="4">
        <text>a 2-demethylmenaquinol + S-adenosyl-L-methionine = a menaquinol + S-adenosyl-L-homocysteine + H(+)</text>
        <dbReference type="Rhea" id="RHEA:42640"/>
        <dbReference type="Rhea" id="RHEA-COMP:9539"/>
        <dbReference type="Rhea" id="RHEA-COMP:9563"/>
        <dbReference type="ChEBI" id="CHEBI:15378"/>
        <dbReference type="ChEBI" id="CHEBI:18151"/>
        <dbReference type="ChEBI" id="CHEBI:55437"/>
        <dbReference type="ChEBI" id="CHEBI:57856"/>
        <dbReference type="ChEBI" id="CHEBI:59789"/>
        <dbReference type="EC" id="2.1.1.163"/>
    </reaction>
</comment>
<reference evidence="5 6" key="1">
    <citation type="submission" date="2019-06" db="EMBL/GenBank/DDBJ databases">
        <title>Sequencing the genomes of 1000 actinobacteria strains.</title>
        <authorList>
            <person name="Klenk H.-P."/>
        </authorList>
    </citation>
    <scope>NUCLEOTIDE SEQUENCE [LARGE SCALE GENOMIC DNA]</scope>
    <source>
        <strain evidence="5 6">DSM 8251</strain>
    </source>
</reference>
<keyword evidence="3 4" id="KW-0949">S-adenosyl-L-methionine</keyword>
<dbReference type="Pfam" id="PF01209">
    <property type="entry name" value="Ubie_methyltran"/>
    <property type="match status" value="1"/>
</dbReference>
<dbReference type="EMBL" id="VFOR01000002">
    <property type="protein sequence ID" value="TQL58256.1"/>
    <property type="molecule type" value="Genomic_DNA"/>
</dbReference>
<proteinExistence type="inferred from homology"/>
<evidence type="ECO:0000313" key="6">
    <source>
        <dbReference type="Proteomes" id="UP000316196"/>
    </source>
</evidence>
<accession>A0A542ZD31</accession>
<sequence>MTDREEFRATLAKRRADVAQMFDGVAQRYDLMNSLMTMGQDQQWRQEVVDAVAPRPGERILDLAAGTGTSSRPFADAGATVVPADLSLGMLRVGKSRQPDLSFVNADGLQLPFADASFDCTTISYGLRNVEHTAAALEELRRVTKPGGRVIICEFSTPTWAPFATVYKGYLLTALPTLGKVFSSNATAYTYLADSIRAWPTQPELAELMRGAGWRDVAWRNLSSGIVALHRGVR</sequence>
<dbReference type="GO" id="GO:0009234">
    <property type="term" value="P:menaquinone biosynthetic process"/>
    <property type="evidence" value="ECO:0007669"/>
    <property type="project" value="UniProtKB-UniRule"/>
</dbReference>
<comment type="caution">
    <text evidence="5">The sequence shown here is derived from an EMBL/GenBank/DDBJ whole genome shotgun (WGS) entry which is preliminary data.</text>
</comment>
<dbReference type="PANTHER" id="PTHR43591:SF24">
    <property type="entry name" value="2-METHOXY-6-POLYPRENYL-1,4-BENZOQUINOL METHYLASE, MITOCHONDRIAL"/>
    <property type="match status" value="1"/>
</dbReference>
<dbReference type="InterPro" id="IPR029063">
    <property type="entry name" value="SAM-dependent_MTases_sf"/>
</dbReference>
<dbReference type="Gene3D" id="3.40.50.150">
    <property type="entry name" value="Vaccinia Virus protein VP39"/>
    <property type="match status" value="1"/>
</dbReference>
<organism evidence="5 6">
    <name type="scientific">Propioniferax innocua</name>
    <dbReference type="NCBI Taxonomy" id="1753"/>
    <lineage>
        <taxon>Bacteria</taxon>
        <taxon>Bacillati</taxon>
        <taxon>Actinomycetota</taxon>
        <taxon>Actinomycetes</taxon>
        <taxon>Propionibacteriales</taxon>
        <taxon>Propionibacteriaceae</taxon>
        <taxon>Propioniferax</taxon>
    </lineage>
</organism>
<dbReference type="NCBIfam" id="TIGR01934">
    <property type="entry name" value="MenG_MenH_UbiE"/>
    <property type="match status" value="1"/>
</dbReference>
<feature type="binding site" evidence="4">
    <location>
        <position position="67"/>
    </location>
    <ligand>
        <name>S-adenosyl-L-methionine</name>
        <dbReference type="ChEBI" id="CHEBI:59789"/>
    </ligand>
</feature>
<name>A0A542ZD31_9ACTN</name>
<keyword evidence="2 4" id="KW-0808">Transferase</keyword>
<feature type="binding site" evidence="4">
    <location>
        <position position="124"/>
    </location>
    <ligand>
        <name>S-adenosyl-L-methionine</name>
        <dbReference type="ChEBI" id="CHEBI:59789"/>
    </ligand>
</feature>
<dbReference type="InterPro" id="IPR004033">
    <property type="entry name" value="UbiE/COQ5_MeTrFase"/>
</dbReference>
<evidence type="ECO:0000256" key="4">
    <source>
        <dbReference type="HAMAP-Rule" id="MF_01813"/>
    </source>
</evidence>
<dbReference type="AlphaFoldDB" id="A0A542ZD31"/>
<evidence type="ECO:0000313" key="5">
    <source>
        <dbReference type="EMBL" id="TQL58256.1"/>
    </source>
</evidence>
<feature type="binding site" evidence="4">
    <location>
        <position position="85"/>
    </location>
    <ligand>
        <name>S-adenosyl-L-methionine</name>
        <dbReference type="ChEBI" id="CHEBI:59789"/>
    </ligand>
</feature>
<dbReference type="CDD" id="cd02440">
    <property type="entry name" value="AdoMet_MTases"/>
    <property type="match status" value="1"/>
</dbReference>
<protein>
    <recommendedName>
        <fullName evidence="4">Demethylmenaquinone methyltransferase</fullName>
        <ecNumber evidence="4">2.1.1.163</ecNumber>
    </recommendedName>
</protein>
<dbReference type="PROSITE" id="PS51608">
    <property type="entry name" value="SAM_MT_UBIE"/>
    <property type="match status" value="1"/>
</dbReference>
<evidence type="ECO:0000256" key="3">
    <source>
        <dbReference type="ARBA" id="ARBA00022691"/>
    </source>
</evidence>
<keyword evidence="6" id="KW-1185">Reference proteome</keyword>
<dbReference type="UniPathway" id="UPA00079">
    <property type="reaction ID" value="UER00169"/>
</dbReference>
<dbReference type="SUPFAM" id="SSF53335">
    <property type="entry name" value="S-adenosyl-L-methionine-dependent methyltransferases"/>
    <property type="match status" value="1"/>
</dbReference>
<dbReference type="Proteomes" id="UP000316196">
    <property type="component" value="Unassembled WGS sequence"/>
</dbReference>
<dbReference type="PANTHER" id="PTHR43591">
    <property type="entry name" value="METHYLTRANSFERASE"/>
    <property type="match status" value="1"/>
</dbReference>
<comment type="similarity">
    <text evidence="4">Belongs to the class I-like SAM-binding methyltransferase superfamily. MenG/UbiE family.</text>
</comment>
<comment type="function">
    <text evidence="4">Methyltransferase required for the conversion of demethylmenaquinol (DMKH2) to menaquinol (MKH2).</text>
</comment>
<feature type="binding site" evidence="4">
    <location>
        <begin position="107"/>
        <end position="108"/>
    </location>
    <ligand>
        <name>S-adenosyl-L-methionine</name>
        <dbReference type="ChEBI" id="CHEBI:59789"/>
    </ligand>
</feature>
<dbReference type="HAMAP" id="MF_01813">
    <property type="entry name" value="MenG_UbiE_methyltr"/>
    <property type="match status" value="1"/>
</dbReference>
<keyword evidence="1 4" id="KW-0489">Methyltransferase</keyword>
<keyword evidence="4" id="KW-0474">Menaquinone biosynthesis</keyword>
<gene>
    <name evidence="4" type="primary">menG</name>
    <name evidence="5" type="ORF">FB460_2113</name>
</gene>
<dbReference type="NCBIfam" id="NF001241">
    <property type="entry name" value="PRK00216.1-2"/>
    <property type="match status" value="1"/>
</dbReference>
<evidence type="ECO:0000256" key="2">
    <source>
        <dbReference type="ARBA" id="ARBA00022679"/>
    </source>
</evidence>
<dbReference type="InterPro" id="IPR023576">
    <property type="entry name" value="UbiE/COQ5_MeTrFase_CS"/>
</dbReference>